<gene>
    <name evidence="1" type="ORF">SAMN05443429_11210</name>
</gene>
<dbReference type="EMBL" id="FQYI01000012">
    <property type="protein sequence ID" value="SHJ19792.1"/>
    <property type="molecule type" value="Genomic_DNA"/>
</dbReference>
<dbReference type="RefSeq" id="WP_073180815.1">
    <property type="nucleotide sequence ID" value="NZ_FQYI01000012.1"/>
</dbReference>
<sequence length="84" mass="9752">MITKEIILKGLKKETAIGNIALMNVLTFDEYCKLTEAADVVDVWGDFDLVVMFSDHPDYLFVQKNQDVENLQFEIKNWVKEINI</sequence>
<dbReference type="STRING" id="1118202.SAMN05443429_11210"/>
<dbReference type="Proteomes" id="UP000184335">
    <property type="component" value="Unassembled WGS sequence"/>
</dbReference>
<protein>
    <submittedName>
        <fullName evidence="1">Uncharacterized protein</fullName>
    </submittedName>
</protein>
<proteinExistence type="predicted"/>
<evidence type="ECO:0000313" key="1">
    <source>
        <dbReference type="EMBL" id="SHJ19792.1"/>
    </source>
</evidence>
<accession>A0A1M6HC74</accession>
<keyword evidence="2" id="KW-1185">Reference proteome</keyword>
<name>A0A1M6HC74_9FLAO</name>
<organism evidence="1 2">
    <name type="scientific">Cruoricaptor ignavus</name>
    <dbReference type="NCBI Taxonomy" id="1118202"/>
    <lineage>
        <taxon>Bacteria</taxon>
        <taxon>Pseudomonadati</taxon>
        <taxon>Bacteroidota</taxon>
        <taxon>Flavobacteriia</taxon>
        <taxon>Flavobacteriales</taxon>
        <taxon>Weeksellaceae</taxon>
        <taxon>Cruoricaptor</taxon>
    </lineage>
</organism>
<evidence type="ECO:0000313" key="2">
    <source>
        <dbReference type="Proteomes" id="UP000184335"/>
    </source>
</evidence>
<dbReference type="AlphaFoldDB" id="A0A1M6HC74"/>
<reference evidence="1 2" key="1">
    <citation type="submission" date="2016-11" db="EMBL/GenBank/DDBJ databases">
        <authorList>
            <person name="Jaros S."/>
            <person name="Januszkiewicz K."/>
            <person name="Wedrychowicz H."/>
        </authorList>
    </citation>
    <scope>NUCLEOTIDE SEQUENCE [LARGE SCALE GENOMIC DNA]</scope>
    <source>
        <strain evidence="1 2">DSM 25479</strain>
    </source>
</reference>